<name>A0A6G0W615_9STRA</name>
<comment type="caution">
    <text evidence="1">The sequence shown here is derived from an EMBL/GenBank/DDBJ whole genome shotgun (WGS) entry which is preliminary data.</text>
</comment>
<keyword evidence="2" id="KW-1185">Reference proteome</keyword>
<dbReference type="SUPFAM" id="SSF56672">
    <property type="entry name" value="DNA/RNA polymerases"/>
    <property type="match status" value="1"/>
</dbReference>
<evidence type="ECO:0000313" key="2">
    <source>
        <dbReference type="Proteomes" id="UP000481153"/>
    </source>
</evidence>
<evidence type="ECO:0000313" key="1">
    <source>
        <dbReference type="EMBL" id="KAF0721467.1"/>
    </source>
</evidence>
<dbReference type="VEuPathDB" id="FungiDB:AeMF1_015084"/>
<proteinExistence type="predicted"/>
<dbReference type="AlphaFoldDB" id="A0A6G0W615"/>
<protein>
    <submittedName>
        <fullName evidence="1">Uncharacterized protein</fullName>
    </submittedName>
</protein>
<gene>
    <name evidence="1" type="ORF">Ae201684_019128</name>
</gene>
<dbReference type="EMBL" id="VJMJ01000406">
    <property type="protein sequence ID" value="KAF0721467.1"/>
    <property type="molecule type" value="Genomic_DNA"/>
</dbReference>
<accession>A0A6G0W615</accession>
<dbReference type="InterPro" id="IPR043502">
    <property type="entry name" value="DNA/RNA_pol_sf"/>
</dbReference>
<dbReference type="Proteomes" id="UP000481153">
    <property type="component" value="Unassembled WGS sequence"/>
</dbReference>
<sequence length="141" mass="15699">MHRLLRVSDGLHAGDIDDEEGMCCATPELSNRDGSFSAESDAEEVSTILASKVEDARTQGLTEVEAQQLHTLLAEFHDVVRIRFGCDPPVKVAPLKVHLKDGAIPVKSGLRRYPPARVAFLEKHVRELEKAGLVYRNRRSR</sequence>
<reference evidence="1 2" key="1">
    <citation type="submission" date="2019-07" db="EMBL/GenBank/DDBJ databases">
        <title>Genomics analysis of Aphanomyces spp. identifies a new class of oomycete effector associated with host adaptation.</title>
        <authorList>
            <person name="Gaulin E."/>
        </authorList>
    </citation>
    <scope>NUCLEOTIDE SEQUENCE [LARGE SCALE GENOMIC DNA]</scope>
    <source>
        <strain evidence="1 2">ATCC 201684</strain>
    </source>
</reference>
<organism evidence="1 2">
    <name type="scientific">Aphanomyces euteiches</name>
    <dbReference type="NCBI Taxonomy" id="100861"/>
    <lineage>
        <taxon>Eukaryota</taxon>
        <taxon>Sar</taxon>
        <taxon>Stramenopiles</taxon>
        <taxon>Oomycota</taxon>
        <taxon>Saprolegniomycetes</taxon>
        <taxon>Saprolegniales</taxon>
        <taxon>Verrucalvaceae</taxon>
        <taxon>Aphanomyces</taxon>
    </lineage>
</organism>